<dbReference type="PATRIC" id="fig|1454003.3.peg.1930"/>
<dbReference type="CDD" id="cd02412">
    <property type="entry name" value="KH-II_30S_S3"/>
    <property type="match status" value="1"/>
</dbReference>
<dbReference type="GO" id="GO:0019843">
    <property type="term" value="F:rRNA binding"/>
    <property type="evidence" value="ECO:0007669"/>
    <property type="project" value="UniProtKB-UniRule"/>
</dbReference>
<dbReference type="InterPro" id="IPR004087">
    <property type="entry name" value="KH_dom"/>
</dbReference>
<evidence type="ECO:0000256" key="5">
    <source>
        <dbReference type="ARBA" id="ARBA00023274"/>
    </source>
</evidence>
<dbReference type="Gene3D" id="3.30.1140.32">
    <property type="entry name" value="Ribosomal protein S3, C-terminal domain"/>
    <property type="match status" value="1"/>
</dbReference>
<dbReference type="Pfam" id="PF07650">
    <property type="entry name" value="KH_2"/>
    <property type="match status" value="1"/>
</dbReference>
<dbReference type="InterPro" id="IPR004044">
    <property type="entry name" value="KH_dom_type_2"/>
</dbReference>
<reference evidence="12 13" key="1">
    <citation type="submission" date="2014-02" db="EMBL/GenBank/DDBJ databases">
        <title>Expanding our view of genomic diversity in Candidatus Accumulibacter clades.</title>
        <authorList>
            <person name="Skennerton C.T."/>
            <person name="Barr J.J."/>
            <person name="Slater F.R."/>
            <person name="Bond P.L."/>
            <person name="Tyson G.W."/>
        </authorList>
    </citation>
    <scope>NUCLEOTIDE SEQUENCE [LARGE SCALE GENOMIC DNA]</scope>
    <source>
        <strain evidence="13">BA-92</strain>
    </source>
</reference>
<dbReference type="GO" id="GO:0003735">
    <property type="term" value="F:structural constituent of ribosome"/>
    <property type="evidence" value="ECO:0007669"/>
    <property type="project" value="InterPro"/>
</dbReference>
<dbReference type="InterPro" id="IPR001351">
    <property type="entry name" value="Ribosomal_uS3_C"/>
</dbReference>
<dbReference type="Proteomes" id="UP000021816">
    <property type="component" value="Unassembled WGS sequence"/>
</dbReference>
<dbReference type="GO" id="GO:0006412">
    <property type="term" value="P:translation"/>
    <property type="evidence" value="ECO:0007669"/>
    <property type="project" value="UniProtKB-UniRule"/>
</dbReference>
<keyword evidence="3 8" id="KW-0694">RNA-binding</keyword>
<dbReference type="NCBIfam" id="TIGR01009">
    <property type="entry name" value="rpsC_bact"/>
    <property type="match status" value="1"/>
</dbReference>
<name>A0A011PTG3_9PROT</name>
<dbReference type="SUPFAM" id="SSF54821">
    <property type="entry name" value="Ribosomal protein S3 C-terminal domain"/>
    <property type="match status" value="1"/>
</dbReference>
<evidence type="ECO:0000256" key="3">
    <source>
        <dbReference type="ARBA" id="ARBA00022884"/>
    </source>
</evidence>
<sequence>MGQKIHPTGFRLAVTRDWSSRWYANKKNFAGMLNEDVQVREFLKKKLKHASVGRVLIERPAKNARVTIFSARPGVVIGKKGEEIDNLRVALQKIMGVPVHVSIEEIRKPEVDAQLIADSITQQLEKRIMFRRAMKRAMQNAMRLGAQGIKIMSSGRLNGAEIARREWYREGRVPLHTLRADIDYATSKALTTYGLIGVKVWVYKGETVSRQDQTLAAPEGAADEQARKPRRVARPGDAERPRVAVRAKPEGQEDAASVEGAAPDAKAPVKRVRKAGTTDASAN</sequence>
<keyword evidence="5 8" id="KW-0687">Ribonucleoprotein</keyword>
<protein>
    <recommendedName>
        <fullName evidence="7 8">Small ribosomal subunit protein uS3</fullName>
    </recommendedName>
</protein>
<dbReference type="InterPro" id="IPR018280">
    <property type="entry name" value="Ribosomal_uS3_CS"/>
</dbReference>
<evidence type="ECO:0000259" key="11">
    <source>
        <dbReference type="PROSITE" id="PS50823"/>
    </source>
</evidence>
<evidence type="ECO:0000256" key="4">
    <source>
        <dbReference type="ARBA" id="ARBA00022980"/>
    </source>
</evidence>
<evidence type="ECO:0000256" key="2">
    <source>
        <dbReference type="ARBA" id="ARBA00022730"/>
    </source>
</evidence>
<dbReference type="Gene3D" id="3.30.300.20">
    <property type="match status" value="1"/>
</dbReference>
<dbReference type="InterPro" id="IPR009019">
    <property type="entry name" value="KH_sf_prok-type"/>
</dbReference>
<evidence type="ECO:0000256" key="6">
    <source>
        <dbReference type="ARBA" id="ARBA00024998"/>
    </source>
</evidence>
<evidence type="ECO:0000256" key="9">
    <source>
        <dbReference type="RuleBase" id="RU003624"/>
    </source>
</evidence>
<dbReference type="PANTHER" id="PTHR11760">
    <property type="entry name" value="30S/40S RIBOSOMAL PROTEIN S3"/>
    <property type="match status" value="1"/>
</dbReference>
<evidence type="ECO:0000256" key="8">
    <source>
        <dbReference type="HAMAP-Rule" id="MF_01309"/>
    </source>
</evidence>
<feature type="domain" description="KH type-2" evidence="11">
    <location>
        <begin position="39"/>
        <end position="107"/>
    </location>
</feature>
<dbReference type="HAMAP" id="MF_01309_B">
    <property type="entry name" value="Ribosomal_uS3_B"/>
    <property type="match status" value="1"/>
</dbReference>
<dbReference type="PROSITE" id="PS00548">
    <property type="entry name" value="RIBOSOMAL_S3"/>
    <property type="match status" value="1"/>
</dbReference>
<comment type="function">
    <text evidence="6 8">Binds the lower part of the 30S subunit head. Binds mRNA in the 70S ribosome, positioning it for translation.</text>
</comment>
<dbReference type="EMBL" id="JEMX01000037">
    <property type="protein sequence ID" value="EXI80312.1"/>
    <property type="molecule type" value="Genomic_DNA"/>
</dbReference>
<dbReference type="GO" id="GO:0003729">
    <property type="term" value="F:mRNA binding"/>
    <property type="evidence" value="ECO:0007669"/>
    <property type="project" value="UniProtKB-UniRule"/>
</dbReference>
<evidence type="ECO:0000313" key="13">
    <source>
        <dbReference type="Proteomes" id="UP000021816"/>
    </source>
</evidence>
<dbReference type="FunFam" id="3.30.300.20:FF:000001">
    <property type="entry name" value="30S ribosomal protein S3"/>
    <property type="match status" value="1"/>
</dbReference>
<evidence type="ECO:0000256" key="7">
    <source>
        <dbReference type="ARBA" id="ARBA00035257"/>
    </source>
</evidence>
<dbReference type="AlphaFoldDB" id="A0A011PTG3"/>
<accession>A0A011PTG3</accession>
<comment type="caution">
    <text evidence="12">The sequence shown here is derived from an EMBL/GenBank/DDBJ whole genome shotgun (WGS) entry which is preliminary data.</text>
</comment>
<evidence type="ECO:0000256" key="10">
    <source>
        <dbReference type="SAM" id="MobiDB-lite"/>
    </source>
</evidence>
<keyword evidence="2 8" id="KW-0699">rRNA-binding</keyword>
<dbReference type="STRING" id="1454003.AW10_01881"/>
<keyword evidence="4 8" id="KW-0689">Ribosomal protein</keyword>
<dbReference type="InterPro" id="IPR005704">
    <property type="entry name" value="Ribosomal_uS3_bac-typ"/>
</dbReference>
<proteinExistence type="inferred from homology"/>
<dbReference type="InterPro" id="IPR015946">
    <property type="entry name" value="KH_dom-like_a/b"/>
</dbReference>
<feature type="region of interest" description="Disordered" evidence="10">
    <location>
        <begin position="212"/>
        <end position="283"/>
    </location>
</feature>
<evidence type="ECO:0000256" key="1">
    <source>
        <dbReference type="ARBA" id="ARBA00010761"/>
    </source>
</evidence>
<dbReference type="FunFam" id="3.30.1140.32:FF:000006">
    <property type="entry name" value="30S ribosomal protein S3"/>
    <property type="match status" value="1"/>
</dbReference>
<dbReference type="PROSITE" id="PS50823">
    <property type="entry name" value="KH_TYPE_2"/>
    <property type="match status" value="1"/>
</dbReference>
<comment type="subunit">
    <text evidence="8">Part of the 30S ribosomal subunit. Forms a tight complex with proteins S10 and S14.</text>
</comment>
<gene>
    <name evidence="8 12" type="primary">rpsC</name>
    <name evidence="12" type="ORF">AW10_01881</name>
</gene>
<organism evidence="12 13">
    <name type="scientific">Candidatus Accumulibacter appositus</name>
    <dbReference type="NCBI Taxonomy" id="1454003"/>
    <lineage>
        <taxon>Bacteria</taxon>
        <taxon>Pseudomonadati</taxon>
        <taxon>Pseudomonadota</taxon>
        <taxon>Betaproteobacteria</taxon>
        <taxon>Candidatus Accumulibacter</taxon>
    </lineage>
</organism>
<comment type="similarity">
    <text evidence="1 8 9">Belongs to the universal ribosomal protein uS3 family.</text>
</comment>
<dbReference type="SMART" id="SM00322">
    <property type="entry name" value="KH"/>
    <property type="match status" value="1"/>
</dbReference>
<dbReference type="InterPro" id="IPR036419">
    <property type="entry name" value="Ribosomal_S3_C_sf"/>
</dbReference>
<dbReference type="PANTHER" id="PTHR11760:SF19">
    <property type="entry name" value="SMALL RIBOSOMAL SUBUNIT PROTEIN US3C"/>
    <property type="match status" value="1"/>
</dbReference>
<evidence type="ECO:0000313" key="12">
    <source>
        <dbReference type="EMBL" id="EXI80312.1"/>
    </source>
</evidence>
<dbReference type="GO" id="GO:0022627">
    <property type="term" value="C:cytosolic small ribosomal subunit"/>
    <property type="evidence" value="ECO:0007669"/>
    <property type="project" value="TreeGrafter"/>
</dbReference>
<dbReference type="InterPro" id="IPR057258">
    <property type="entry name" value="Ribosomal_uS3"/>
</dbReference>
<feature type="compositionally biased region" description="Basic and acidic residues" evidence="10">
    <location>
        <begin position="234"/>
        <end position="251"/>
    </location>
</feature>
<dbReference type="SUPFAM" id="SSF54814">
    <property type="entry name" value="Prokaryotic type KH domain (KH-domain type II)"/>
    <property type="match status" value="1"/>
</dbReference>
<dbReference type="Pfam" id="PF00189">
    <property type="entry name" value="Ribosomal_S3_C"/>
    <property type="match status" value="1"/>
</dbReference>